<proteinExistence type="predicted"/>
<evidence type="ECO:0000256" key="1">
    <source>
        <dbReference type="SAM" id="Phobius"/>
    </source>
</evidence>
<sequence length="147" mass="16896">MFLLGGRLTSIKFVRVESLSSDVHDTLLRSWEASYLFGVYGVRLDHLWQAVVYPVSLTSLMYAGSLVLKSISLLKSWKEHRNDGEGHSSNCMDNVLQILISKMLSFASDVLSWRYFIVMKLSLFCLVYDAQFFCVVYFMCHLRPSYG</sequence>
<keyword evidence="1" id="KW-1133">Transmembrane helix</keyword>
<protein>
    <submittedName>
        <fullName evidence="2">Uncharacterized protein</fullName>
    </submittedName>
</protein>
<dbReference type="PANTHER" id="PTHR13046:SF0">
    <property type="entry name" value="CAAX PRENYL PROTEASE 2"/>
    <property type="match status" value="1"/>
</dbReference>
<feature type="transmembrane region" description="Helical" evidence="1">
    <location>
        <begin position="121"/>
        <end position="140"/>
    </location>
</feature>
<keyword evidence="3" id="KW-1185">Reference proteome</keyword>
<accession>A0AAU9T8G8</accession>
<dbReference type="PANTHER" id="PTHR13046">
    <property type="entry name" value="PROTEASE U48 CAAX PRENYL PROTEASE RCE1"/>
    <property type="match status" value="1"/>
</dbReference>
<evidence type="ECO:0000313" key="3">
    <source>
        <dbReference type="Proteomes" id="UP000836841"/>
    </source>
</evidence>
<dbReference type="AlphaFoldDB" id="A0AAU9T8G8"/>
<feature type="transmembrane region" description="Helical" evidence="1">
    <location>
        <begin position="51"/>
        <end position="74"/>
    </location>
</feature>
<gene>
    <name evidence="2" type="ORF">TAV2_LOCUS26209</name>
</gene>
<keyword evidence="1" id="KW-0472">Membrane</keyword>
<organism evidence="2 3">
    <name type="scientific">Thlaspi arvense</name>
    <name type="common">Field penny-cress</name>
    <dbReference type="NCBI Taxonomy" id="13288"/>
    <lineage>
        <taxon>Eukaryota</taxon>
        <taxon>Viridiplantae</taxon>
        <taxon>Streptophyta</taxon>
        <taxon>Embryophyta</taxon>
        <taxon>Tracheophyta</taxon>
        <taxon>Spermatophyta</taxon>
        <taxon>Magnoliopsida</taxon>
        <taxon>eudicotyledons</taxon>
        <taxon>Gunneridae</taxon>
        <taxon>Pentapetalae</taxon>
        <taxon>rosids</taxon>
        <taxon>malvids</taxon>
        <taxon>Brassicales</taxon>
        <taxon>Brassicaceae</taxon>
        <taxon>Thlaspideae</taxon>
        <taxon>Thlaspi</taxon>
    </lineage>
</organism>
<dbReference type="InterPro" id="IPR039731">
    <property type="entry name" value="Rce1"/>
</dbReference>
<dbReference type="GO" id="GO:0004222">
    <property type="term" value="F:metalloendopeptidase activity"/>
    <property type="evidence" value="ECO:0007669"/>
    <property type="project" value="InterPro"/>
</dbReference>
<evidence type="ECO:0000313" key="2">
    <source>
        <dbReference type="EMBL" id="CAH2080505.1"/>
    </source>
</evidence>
<dbReference type="GO" id="GO:0005789">
    <property type="term" value="C:endoplasmic reticulum membrane"/>
    <property type="evidence" value="ECO:0007669"/>
    <property type="project" value="InterPro"/>
</dbReference>
<name>A0AAU9T8G8_THLAR</name>
<dbReference type="EMBL" id="CAJVSB020000908">
    <property type="protein sequence ID" value="CAH2080505.1"/>
    <property type="molecule type" value="Genomic_DNA"/>
</dbReference>
<keyword evidence="1" id="KW-0812">Transmembrane</keyword>
<dbReference type="GO" id="GO:0071586">
    <property type="term" value="P:CAAX-box protein processing"/>
    <property type="evidence" value="ECO:0007669"/>
    <property type="project" value="InterPro"/>
</dbReference>
<comment type="caution">
    <text evidence="2">The sequence shown here is derived from an EMBL/GenBank/DDBJ whole genome shotgun (WGS) entry which is preliminary data.</text>
</comment>
<dbReference type="Proteomes" id="UP000836841">
    <property type="component" value="Unassembled WGS sequence"/>
</dbReference>
<reference evidence="2 3" key="1">
    <citation type="submission" date="2022-03" db="EMBL/GenBank/DDBJ databases">
        <authorList>
            <person name="Nunn A."/>
            <person name="Chopra R."/>
            <person name="Nunn A."/>
            <person name="Contreras Garrido A."/>
        </authorList>
    </citation>
    <scope>NUCLEOTIDE SEQUENCE [LARGE SCALE GENOMIC DNA]</scope>
</reference>